<dbReference type="EMBL" id="BMAC01000851">
    <property type="protein sequence ID" value="GFQ03635.1"/>
    <property type="molecule type" value="Genomic_DNA"/>
</dbReference>
<proteinExistence type="predicted"/>
<dbReference type="InterPro" id="IPR032675">
    <property type="entry name" value="LRR_dom_sf"/>
</dbReference>
<evidence type="ECO:0000313" key="2">
    <source>
        <dbReference type="Proteomes" id="UP000653305"/>
    </source>
</evidence>
<dbReference type="SUPFAM" id="SSF81383">
    <property type="entry name" value="F-box domain"/>
    <property type="match status" value="1"/>
</dbReference>
<dbReference type="InterPro" id="IPR036047">
    <property type="entry name" value="F-box-like_dom_sf"/>
</dbReference>
<dbReference type="AlphaFoldDB" id="A0A830D568"/>
<reference evidence="1" key="1">
    <citation type="submission" date="2020-07" db="EMBL/GenBank/DDBJ databases">
        <title>Ethylene signaling mediates host invasion by parasitic plants.</title>
        <authorList>
            <person name="Yoshida S."/>
        </authorList>
    </citation>
    <scope>NUCLEOTIDE SEQUENCE</scope>
    <source>
        <strain evidence="1">Okayama</strain>
    </source>
</reference>
<evidence type="ECO:0000313" key="1">
    <source>
        <dbReference type="EMBL" id="GFQ03635.1"/>
    </source>
</evidence>
<comment type="caution">
    <text evidence="1">The sequence shown here is derived from an EMBL/GenBank/DDBJ whole genome shotgun (WGS) entry which is preliminary data.</text>
</comment>
<gene>
    <name evidence="1" type="ORF">PHJA_002507300</name>
</gene>
<sequence>MRNHEKIEAAINGGLELPKRIIHRIQSFLNGKEAAQTTVLSKSWHTAWLTRPNVVLDENDFLRFGYQIDGFPDLAKKTLQRYEDTKLKIDSLRLCLCRHSAEFREPRVGTLSNELIVKALGMGITHLHVEVNWDIVLTREVFGAENLVGLSLDGCIIDLGMDPKVTFSSLESLSLEGVQIVDSDIISNIISNCPLIKKLSLSNICDLQNILMKFDPMFFRDLLSKFPSIEDFTLRSCINVQQVSSRSLRRLTFSEPWNSIKFDVPNIRKFMYDGSAIPSVSFKSTSTEWESHVSIYAQYNLSTLWFRRLNKFLTKLRRSKIHLSLNVKTNKSFDYESDDIQGLPKPEVENLTMDVGCLPSLSCYAIFDGLFLTCRPKLITQYLYPYCKKSNDFLWKTLARQMNGQFWTPSRSMYGLQDLKEVNVQLFDEEVSVWRDLPWESLLDATTSLEDMQRIRFQLKWKP</sequence>
<dbReference type="PANTHER" id="PTHR31639:SF256">
    <property type="entry name" value="OS07G0242900 PROTEIN"/>
    <property type="match status" value="1"/>
</dbReference>
<name>A0A830D568_9LAMI</name>
<dbReference type="Gene3D" id="3.80.10.10">
    <property type="entry name" value="Ribonuclease Inhibitor"/>
    <property type="match status" value="1"/>
</dbReference>
<organism evidence="1 2">
    <name type="scientific">Phtheirospermum japonicum</name>
    <dbReference type="NCBI Taxonomy" id="374723"/>
    <lineage>
        <taxon>Eukaryota</taxon>
        <taxon>Viridiplantae</taxon>
        <taxon>Streptophyta</taxon>
        <taxon>Embryophyta</taxon>
        <taxon>Tracheophyta</taxon>
        <taxon>Spermatophyta</taxon>
        <taxon>Magnoliopsida</taxon>
        <taxon>eudicotyledons</taxon>
        <taxon>Gunneridae</taxon>
        <taxon>Pentapetalae</taxon>
        <taxon>asterids</taxon>
        <taxon>lamiids</taxon>
        <taxon>Lamiales</taxon>
        <taxon>Orobanchaceae</taxon>
        <taxon>Orobanchaceae incertae sedis</taxon>
        <taxon>Phtheirospermum</taxon>
    </lineage>
</organism>
<keyword evidence="2" id="KW-1185">Reference proteome</keyword>
<dbReference type="PANTHER" id="PTHR31639">
    <property type="entry name" value="F-BOX PROTEIN-LIKE"/>
    <property type="match status" value="1"/>
</dbReference>
<dbReference type="OrthoDB" id="914073at2759"/>
<dbReference type="Proteomes" id="UP000653305">
    <property type="component" value="Unassembled WGS sequence"/>
</dbReference>
<protein>
    <submittedName>
        <fullName evidence="1">Putative F-box/FBD/LRR-repeat protein at5g56810</fullName>
    </submittedName>
</protein>
<accession>A0A830D568</accession>
<dbReference type="SUPFAM" id="SSF52047">
    <property type="entry name" value="RNI-like"/>
    <property type="match status" value="1"/>
</dbReference>